<name>A0A7J6DZX7_CANSA</name>
<dbReference type="AlphaFoldDB" id="A0A7J6DZX7"/>
<accession>A0A7J6DZX7</accession>
<sequence length="245" mass="26113">MKRQNCALLSVGSGPRADLLPEVSGMPGIRHEGLDISKKAFSLKRPFSSSPSPSLEEPAAWALSSSSVSPTSTTPFRISKSSSCTGSSCKSGSLAYPTAAMATSRARWRSSVETFLRARCRPDTGPMVSQENGGRQRLDGPDGGLDACTSRNVDYVTPHEKFAIPRKSEADLAITVANSLKLITPSPSTSASLIISVNSLYVNGWPILAMAPASSAAVMYPLPSRSNDRKTSMSWSWLTKISSLR</sequence>
<feature type="region of interest" description="Disordered" evidence="1">
    <location>
        <begin position="64"/>
        <end position="92"/>
    </location>
</feature>
<evidence type="ECO:0000256" key="1">
    <source>
        <dbReference type="SAM" id="MobiDB-lite"/>
    </source>
</evidence>
<dbReference type="EMBL" id="JAATIP010000331">
    <property type="protein sequence ID" value="KAF4351717.1"/>
    <property type="molecule type" value="Genomic_DNA"/>
</dbReference>
<evidence type="ECO:0000313" key="3">
    <source>
        <dbReference type="Proteomes" id="UP000525078"/>
    </source>
</evidence>
<gene>
    <name evidence="2" type="ORF">F8388_019536</name>
</gene>
<dbReference type="Proteomes" id="UP000525078">
    <property type="component" value="Unassembled WGS sequence"/>
</dbReference>
<comment type="caution">
    <text evidence="2">The sequence shown here is derived from an EMBL/GenBank/DDBJ whole genome shotgun (WGS) entry which is preliminary data.</text>
</comment>
<reference evidence="2 3" key="1">
    <citation type="journal article" date="2020" name="bioRxiv">
        <title>Sequence and annotation of 42 cannabis genomes reveals extensive copy number variation in cannabinoid synthesis and pathogen resistance genes.</title>
        <authorList>
            <person name="Mckernan K.J."/>
            <person name="Helbert Y."/>
            <person name="Kane L.T."/>
            <person name="Ebling H."/>
            <person name="Zhang L."/>
            <person name="Liu B."/>
            <person name="Eaton Z."/>
            <person name="Mclaughlin S."/>
            <person name="Kingan S."/>
            <person name="Baybayan P."/>
            <person name="Concepcion G."/>
            <person name="Jordan M."/>
            <person name="Riva A."/>
            <person name="Barbazuk W."/>
            <person name="Harkins T."/>
        </authorList>
    </citation>
    <scope>NUCLEOTIDE SEQUENCE [LARGE SCALE GENOMIC DNA]</scope>
    <source>
        <strain evidence="3">cv. Jamaican Lion 4</strain>
        <tissue evidence="2">Leaf</tissue>
    </source>
</reference>
<protein>
    <submittedName>
        <fullName evidence="2">Uncharacterized protein</fullName>
    </submittedName>
</protein>
<organism evidence="2 3">
    <name type="scientific">Cannabis sativa</name>
    <name type="common">Hemp</name>
    <name type="synonym">Marijuana</name>
    <dbReference type="NCBI Taxonomy" id="3483"/>
    <lineage>
        <taxon>Eukaryota</taxon>
        <taxon>Viridiplantae</taxon>
        <taxon>Streptophyta</taxon>
        <taxon>Embryophyta</taxon>
        <taxon>Tracheophyta</taxon>
        <taxon>Spermatophyta</taxon>
        <taxon>Magnoliopsida</taxon>
        <taxon>eudicotyledons</taxon>
        <taxon>Gunneridae</taxon>
        <taxon>Pentapetalae</taxon>
        <taxon>rosids</taxon>
        <taxon>fabids</taxon>
        <taxon>Rosales</taxon>
        <taxon>Cannabaceae</taxon>
        <taxon>Cannabis</taxon>
    </lineage>
</organism>
<proteinExistence type="predicted"/>
<evidence type="ECO:0000313" key="2">
    <source>
        <dbReference type="EMBL" id="KAF4351717.1"/>
    </source>
</evidence>
<feature type="region of interest" description="Disordered" evidence="1">
    <location>
        <begin position="122"/>
        <end position="143"/>
    </location>
</feature>